<keyword evidence="2" id="KW-1185">Reference proteome</keyword>
<dbReference type="AlphaFoldDB" id="U2MDF6"/>
<evidence type="ECO:0000313" key="1">
    <source>
        <dbReference type="EMBL" id="ERJ97343.1"/>
    </source>
</evidence>
<comment type="caution">
    <text evidence="1">The sequence shown here is derived from an EMBL/GenBank/DDBJ whole genome shotgun (WGS) entry which is preliminary data.</text>
</comment>
<name>U2MDF6_9FIRM</name>
<reference evidence="1 2" key="1">
    <citation type="submission" date="2013-07" db="EMBL/GenBank/DDBJ databases">
        <authorList>
            <person name="Weinstock G."/>
            <person name="Sodergren E."/>
            <person name="Wylie T."/>
            <person name="Fulton L."/>
            <person name="Fulton R."/>
            <person name="Fronick C."/>
            <person name="O'Laughlin M."/>
            <person name="Godfrey J."/>
            <person name="Miner T."/>
            <person name="Herter B."/>
            <person name="Appelbaum E."/>
            <person name="Cordes M."/>
            <person name="Lek S."/>
            <person name="Wollam A."/>
            <person name="Pepin K.H."/>
            <person name="Palsikar V.B."/>
            <person name="Mitreva M."/>
            <person name="Wilson R.K."/>
        </authorList>
    </citation>
    <scope>NUCLEOTIDE SEQUENCE [LARGE SCALE GENOMIC DNA]</scope>
    <source>
        <strain evidence="1 2">ATCC 27760</strain>
    </source>
</reference>
<accession>U2MDF6</accession>
<dbReference type="EMBL" id="AWVF01000031">
    <property type="protein sequence ID" value="ERJ97343.1"/>
    <property type="molecule type" value="Genomic_DNA"/>
</dbReference>
<organism evidence="1 2">
    <name type="scientific">Ruminococcus callidus ATCC 27760</name>
    <dbReference type="NCBI Taxonomy" id="411473"/>
    <lineage>
        <taxon>Bacteria</taxon>
        <taxon>Bacillati</taxon>
        <taxon>Bacillota</taxon>
        <taxon>Clostridia</taxon>
        <taxon>Eubacteriales</taxon>
        <taxon>Oscillospiraceae</taxon>
        <taxon>Ruminococcus</taxon>
    </lineage>
</organism>
<dbReference type="HOGENOM" id="CLU_1115139_0_0_9"/>
<proteinExistence type="predicted"/>
<dbReference type="Proteomes" id="UP000016662">
    <property type="component" value="Unassembled WGS sequence"/>
</dbReference>
<dbReference type="PATRIC" id="fig|411473.3.peg.317"/>
<gene>
    <name evidence="1" type="ORF">RUMCAL_00415</name>
</gene>
<evidence type="ECO:0000313" key="2">
    <source>
        <dbReference type="Proteomes" id="UP000016662"/>
    </source>
</evidence>
<protein>
    <submittedName>
        <fullName evidence="1">Uncharacterized protein</fullName>
    </submittedName>
</protein>
<sequence>MKEDAIMSKNHEYIKQRTQELYDSLPHDLESRKACTDIRDEIIQLNYTFFGYIASSTYVDNTTYEDKFQTALCSFLGMWWKYKWTPKYRADLSFGVFFKPRISEEIRRYLSPVGYSTRRSLCLKAAKQLGKEWSAVTYDDLEKVNLPANDMIALKAVLGAPYPADLSEYELFLEAPEHKHGIDYYQTDTYDSVEELLIQEMIETESKLSDAKLIELADLYTIDYMTLKTALPKAMEVLYKRLKSNDYTS</sequence>